<dbReference type="EMBL" id="KI925467">
    <property type="protein sequence ID" value="ETW74718.1"/>
    <property type="molecule type" value="Genomic_DNA"/>
</dbReference>
<gene>
    <name evidence="1" type="ORF">HETIRDRAFT_423377</name>
</gene>
<dbReference type="HOGENOM" id="CLU_115504_0_0_1"/>
<evidence type="ECO:0000313" key="2">
    <source>
        <dbReference type="Proteomes" id="UP000030671"/>
    </source>
</evidence>
<dbReference type="InParanoid" id="W4JMG2"/>
<dbReference type="GeneID" id="20673902"/>
<organism evidence="1 2">
    <name type="scientific">Heterobasidion irregulare (strain TC 32-1)</name>
    <dbReference type="NCBI Taxonomy" id="747525"/>
    <lineage>
        <taxon>Eukaryota</taxon>
        <taxon>Fungi</taxon>
        <taxon>Dikarya</taxon>
        <taxon>Basidiomycota</taxon>
        <taxon>Agaricomycotina</taxon>
        <taxon>Agaricomycetes</taxon>
        <taxon>Russulales</taxon>
        <taxon>Bondarzewiaceae</taxon>
        <taxon>Heterobasidion</taxon>
        <taxon>Heterobasidion annosum species complex</taxon>
    </lineage>
</organism>
<protein>
    <submittedName>
        <fullName evidence="1">Uncharacterized protein</fullName>
    </submittedName>
</protein>
<dbReference type="RefSeq" id="XP_009553206.1">
    <property type="nucleotide sequence ID" value="XM_009554911.1"/>
</dbReference>
<sequence>MSSHCDPDITITPTTSPVEEFRKVSATRSLPLQQHIVKAFRGVPKKLQLQWDPSDHIYTKAELAKLLPLPNLPRALVPRPGMEVPPCLLYGLPISRERIFLLAKLRDPNMQLFAKSGLISIELKRSVTDSLRKEISWPVYLDRALNTPDTPYIPCILDNFSIEACVECNEMPKGNHIRRMRKALGAHPKARLMWYTAAGYYIWQCE</sequence>
<proteinExistence type="predicted"/>
<dbReference type="AlphaFoldDB" id="W4JMG2"/>
<name>W4JMG2_HETIT</name>
<dbReference type="KEGG" id="hir:HETIRDRAFT_423377"/>
<evidence type="ECO:0000313" key="1">
    <source>
        <dbReference type="EMBL" id="ETW74718.1"/>
    </source>
</evidence>
<dbReference type="Proteomes" id="UP000030671">
    <property type="component" value="Unassembled WGS sequence"/>
</dbReference>
<keyword evidence="2" id="KW-1185">Reference proteome</keyword>
<accession>W4JMG2</accession>
<reference evidence="1 2" key="1">
    <citation type="journal article" date="2012" name="New Phytol.">
        <title>Insight into trade-off between wood decay and parasitism from the genome of a fungal forest pathogen.</title>
        <authorList>
            <person name="Olson A."/>
            <person name="Aerts A."/>
            <person name="Asiegbu F."/>
            <person name="Belbahri L."/>
            <person name="Bouzid O."/>
            <person name="Broberg A."/>
            <person name="Canback B."/>
            <person name="Coutinho P.M."/>
            <person name="Cullen D."/>
            <person name="Dalman K."/>
            <person name="Deflorio G."/>
            <person name="van Diepen L.T."/>
            <person name="Dunand C."/>
            <person name="Duplessis S."/>
            <person name="Durling M."/>
            <person name="Gonthier P."/>
            <person name="Grimwood J."/>
            <person name="Fossdal C.G."/>
            <person name="Hansson D."/>
            <person name="Henrissat B."/>
            <person name="Hietala A."/>
            <person name="Himmelstrand K."/>
            <person name="Hoffmeister D."/>
            <person name="Hogberg N."/>
            <person name="James T.Y."/>
            <person name="Karlsson M."/>
            <person name="Kohler A."/>
            <person name="Kues U."/>
            <person name="Lee Y.H."/>
            <person name="Lin Y.C."/>
            <person name="Lind M."/>
            <person name="Lindquist E."/>
            <person name="Lombard V."/>
            <person name="Lucas S."/>
            <person name="Lunden K."/>
            <person name="Morin E."/>
            <person name="Murat C."/>
            <person name="Park J."/>
            <person name="Raffaello T."/>
            <person name="Rouze P."/>
            <person name="Salamov A."/>
            <person name="Schmutz J."/>
            <person name="Solheim H."/>
            <person name="Stahlberg J."/>
            <person name="Velez H."/>
            <person name="de Vries R.P."/>
            <person name="Wiebenga A."/>
            <person name="Woodward S."/>
            <person name="Yakovlev I."/>
            <person name="Garbelotto M."/>
            <person name="Martin F."/>
            <person name="Grigoriev I.V."/>
            <person name="Stenlid J."/>
        </authorList>
    </citation>
    <scope>NUCLEOTIDE SEQUENCE [LARGE SCALE GENOMIC DNA]</scope>
    <source>
        <strain evidence="1 2">TC 32-1</strain>
    </source>
</reference>